<gene>
    <name evidence="2" type="ORF">N7458_009330</name>
</gene>
<reference evidence="2" key="1">
    <citation type="submission" date="2022-12" db="EMBL/GenBank/DDBJ databases">
        <authorList>
            <person name="Petersen C."/>
        </authorList>
    </citation>
    <scope>NUCLEOTIDE SEQUENCE</scope>
    <source>
        <strain evidence="2">IBT 16125</strain>
    </source>
</reference>
<feature type="region of interest" description="Disordered" evidence="1">
    <location>
        <begin position="1"/>
        <end position="26"/>
    </location>
</feature>
<keyword evidence="3" id="KW-1185">Reference proteome</keyword>
<proteinExistence type="predicted"/>
<protein>
    <submittedName>
        <fullName evidence="2">Uncharacterized protein</fullName>
    </submittedName>
</protein>
<sequence>MSTVPRPRGVGESREQSSTDYGSTDIIDRQGYPFAVHPGVCALDPASRHIQWNQSVASVALSPVLCEAPHIRMGGGKEDVLGRLETT</sequence>
<accession>A0AAD6BXA0</accession>
<dbReference type="AlphaFoldDB" id="A0AAD6BXA0"/>
<evidence type="ECO:0000256" key="1">
    <source>
        <dbReference type="SAM" id="MobiDB-lite"/>
    </source>
</evidence>
<dbReference type="EMBL" id="JAPVEA010000008">
    <property type="protein sequence ID" value="KAJ5438332.1"/>
    <property type="molecule type" value="Genomic_DNA"/>
</dbReference>
<dbReference type="Proteomes" id="UP001213681">
    <property type="component" value="Unassembled WGS sequence"/>
</dbReference>
<evidence type="ECO:0000313" key="3">
    <source>
        <dbReference type="Proteomes" id="UP001213681"/>
    </source>
</evidence>
<comment type="caution">
    <text evidence="2">The sequence shown here is derived from an EMBL/GenBank/DDBJ whole genome shotgun (WGS) entry which is preliminary data.</text>
</comment>
<organism evidence="2 3">
    <name type="scientific">Penicillium daleae</name>
    <dbReference type="NCBI Taxonomy" id="63821"/>
    <lineage>
        <taxon>Eukaryota</taxon>
        <taxon>Fungi</taxon>
        <taxon>Dikarya</taxon>
        <taxon>Ascomycota</taxon>
        <taxon>Pezizomycotina</taxon>
        <taxon>Eurotiomycetes</taxon>
        <taxon>Eurotiomycetidae</taxon>
        <taxon>Eurotiales</taxon>
        <taxon>Aspergillaceae</taxon>
        <taxon>Penicillium</taxon>
    </lineage>
</organism>
<name>A0AAD6BXA0_9EURO</name>
<evidence type="ECO:0000313" key="2">
    <source>
        <dbReference type="EMBL" id="KAJ5438332.1"/>
    </source>
</evidence>
<dbReference type="GeneID" id="81602955"/>
<reference evidence="2" key="2">
    <citation type="journal article" date="2023" name="IMA Fungus">
        <title>Comparative genomic study of the Penicillium genus elucidates a diverse pangenome and 15 lateral gene transfer events.</title>
        <authorList>
            <person name="Petersen C."/>
            <person name="Sorensen T."/>
            <person name="Nielsen M.R."/>
            <person name="Sondergaard T.E."/>
            <person name="Sorensen J.L."/>
            <person name="Fitzpatrick D.A."/>
            <person name="Frisvad J.C."/>
            <person name="Nielsen K.L."/>
        </authorList>
    </citation>
    <scope>NUCLEOTIDE SEQUENCE</scope>
    <source>
        <strain evidence="2">IBT 16125</strain>
    </source>
</reference>
<dbReference type="RefSeq" id="XP_056761561.1">
    <property type="nucleotide sequence ID" value="XM_056912712.1"/>
</dbReference>